<evidence type="ECO:0000256" key="9">
    <source>
        <dbReference type="ARBA" id="ARBA00047493"/>
    </source>
</evidence>
<keyword evidence="4" id="KW-0479">Metal-binding</keyword>
<dbReference type="Pfam" id="PF08245">
    <property type="entry name" value="Mur_ligase_M"/>
    <property type="match status" value="1"/>
</dbReference>
<comment type="catalytic activity">
    <reaction evidence="9">
        <text>(6S)-5,6,7,8-tetrahydrofolyl-(gamma-L-Glu)(n) + L-glutamate + ATP = (6S)-5,6,7,8-tetrahydrofolyl-(gamma-L-Glu)(n+1) + ADP + phosphate + H(+)</text>
        <dbReference type="Rhea" id="RHEA:10580"/>
        <dbReference type="Rhea" id="RHEA-COMP:14738"/>
        <dbReference type="Rhea" id="RHEA-COMP:14740"/>
        <dbReference type="ChEBI" id="CHEBI:15378"/>
        <dbReference type="ChEBI" id="CHEBI:29985"/>
        <dbReference type="ChEBI" id="CHEBI:30616"/>
        <dbReference type="ChEBI" id="CHEBI:43474"/>
        <dbReference type="ChEBI" id="CHEBI:141005"/>
        <dbReference type="ChEBI" id="CHEBI:456216"/>
        <dbReference type="EC" id="6.3.2.17"/>
    </reaction>
</comment>
<evidence type="ECO:0000259" key="11">
    <source>
        <dbReference type="Pfam" id="PF02875"/>
    </source>
</evidence>
<dbReference type="Gene3D" id="3.40.1190.10">
    <property type="entry name" value="Mur-like, catalytic domain"/>
    <property type="match status" value="1"/>
</dbReference>
<dbReference type="InterPro" id="IPR018109">
    <property type="entry name" value="Folylpolyglutamate_synth_CS"/>
</dbReference>
<dbReference type="PROSITE" id="PS01011">
    <property type="entry name" value="FOLYLPOLYGLU_SYNT_1"/>
    <property type="match status" value="1"/>
</dbReference>
<evidence type="ECO:0000256" key="3">
    <source>
        <dbReference type="ARBA" id="ARBA00022598"/>
    </source>
</evidence>
<evidence type="ECO:0000256" key="2">
    <source>
        <dbReference type="ARBA" id="ARBA00013025"/>
    </source>
</evidence>
<evidence type="ECO:0000313" key="13">
    <source>
        <dbReference type="EMBL" id="MCZ0726219.1"/>
    </source>
</evidence>
<reference evidence="13" key="1">
    <citation type="submission" date="2022-12" db="EMBL/GenBank/DDBJ databases">
        <title>Description and comparative metabolic analysis of Aerococcus sp. nov., isolated from the feces of a pig.</title>
        <authorList>
            <person name="Chang Y.-H."/>
        </authorList>
    </citation>
    <scope>NUCLEOTIDE SEQUENCE</scope>
    <source>
        <strain evidence="13">YH-aer222</strain>
    </source>
</reference>
<dbReference type="GO" id="GO:0004326">
    <property type="term" value="F:tetrahydrofolylpolyglutamate synthase activity"/>
    <property type="evidence" value="ECO:0007669"/>
    <property type="project" value="UniProtKB-EC"/>
</dbReference>
<dbReference type="SUPFAM" id="SSF53623">
    <property type="entry name" value="MurD-like peptide ligases, catalytic domain"/>
    <property type="match status" value="1"/>
</dbReference>
<keyword evidence="6 10" id="KW-0067">ATP-binding</keyword>
<keyword evidence="3 10" id="KW-0436">Ligase</keyword>
<dbReference type="Pfam" id="PF02875">
    <property type="entry name" value="Mur_ligase_C"/>
    <property type="match status" value="1"/>
</dbReference>
<dbReference type="RefSeq" id="WP_268752550.1">
    <property type="nucleotide sequence ID" value="NZ_JAPRFQ010000003.1"/>
</dbReference>
<dbReference type="PIRSF" id="PIRSF001563">
    <property type="entry name" value="Folylpolyglu_synth"/>
    <property type="match status" value="1"/>
</dbReference>
<dbReference type="PANTHER" id="PTHR11136:SF0">
    <property type="entry name" value="DIHYDROFOLATE SYNTHETASE-RELATED"/>
    <property type="match status" value="1"/>
</dbReference>
<dbReference type="AlphaFoldDB" id="A0A9X3FQX2"/>
<feature type="domain" description="Mur ligase C-terminal" evidence="11">
    <location>
        <begin position="294"/>
        <end position="417"/>
    </location>
</feature>
<name>A0A9X3FQX2_9LACT</name>
<comment type="caution">
    <text evidence="13">The sequence shown here is derived from an EMBL/GenBank/DDBJ whole genome shotgun (WGS) entry which is preliminary data.</text>
</comment>
<gene>
    <name evidence="13" type="ORF">OW157_06545</name>
</gene>
<dbReference type="InterPro" id="IPR013221">
    <property type="entry name" value="Mur_ligase_cen"/>
</dbReference>
<dbReference type="Gene3D" id="3.90.190.20">
    <property type="entry name" value="Mur ligase, C-terminal domain"/>
    <property type="match status" value="1"/>
</dbReference>
<sequence length="432" mass="47814">MTSQESSQSQFRAQHAEILYGQGDRLAPLRAALEALGHPDQAMPIIHIAGTNGKGSTAHMLSHLLQGHGFKLGLFTSPHLYTERESIQINGRMIAESAFSSLLERVNSQVAEDFSQFELVFLMAMTYFAEQGCDYVVLECGLGGELDATNAIAHSDYAVFTKIARDHTAMLGNTLSEIAKTKSGIMRPHQKVVVGPEQDSEVVDQLKHQQEDQADSQWFYQDRSQVTWQAHSENYCLRLLNGQEVTVDLALRGSFQCENLSTAMLCYQAWLADHDLVFDSDLVNRALSGWQLPGRFDCLSKDPPIILDAAHNPAAMGELRATLQARFPNQCLTIVCAFLKDKAVNDLVACLSHLEADFIVTEADFPSRRLPATDLAEVFSDYGINVAIQVDAHRAFEQAKQHSQSTNPKQPVIVLGSFHLIKTIGASYYDQA</sequence>
<comment type="similarity">
    <text evidence="1 10">Belongs to the folylpolyglutamate synthase family.</text>
</comment>
<dbReference type="GO" id="GO:0008841">
    <property type="term" value="F:dihydrofolate synthase activity"/>
    <property type="evidence" value="ECO:0007669"/>
    <property type="project" value="TreeGrafter"/>
</dbReference>
<dbReference type="NCBIfam" id="TIGR01499">
    <property type="entry name" value="folC"/>
    <property type="match status" value="1"/>
</dbReference>
<dbReference type="InterPro" id="IPR001645">
    <property type="entry name" value="Folylpolyglutamate_synth"/>
</dbReference>
<dbReference type="Proteomes" id="UP001146670">
    <property type="component" value="Unassembled WGS sequence"/>
</dbReference>
<evidence type="ECO:0000256" key="1">
    <source>
        <dbReference type="ARBA" id="ARBA00008276"/>
    </source>
</evidence>
<organism evidence="13 14">
    <name type="scientific">Aerococcus kribbianus</name>
    <dbReference type="NCBI Taxonomy" id="2999064"/>
    <lineage>
        <taxon>Bacteria</taxon>
        <taxon>Bacillati</taxon>
        <taxon>Bacillota</taxon>
        <taxon>Bacilli</taxon>
        <taxon>Lactobacillales</taxon>
        <taxon>Aerococcaceae</taxon>
        <taxon>Aerococcus</taxon>
    </lineage>
</organism>
<protein>
    <recommendedName>
        <fullName evidence="2">tetrahydrofolate synthase</fullName>
        <ecNumber evidence="2">6.3.2.17</ecNumber>
    </recommendedName>
    <alternativeName>
        <fullName evidence="8">Tetrahydrofolylpolyglutamate synthase</fullName>
    </alternativeName>
</protein>
<evidence type="ECO:0000313" key="14">
    <source>
        <dbReference type="Proteomes" id="UP001146670"/>
    </source>
</evidence>
<evidence type="ECO:0000256" key="6">
    <source>
        <dbReference type="ARBA" id="ARBA00022840"/>
    </source>
</evidence>
<dbReference type="SUPFAM" id="SSF53244">
    <property type="entry name" value="MurD-like peptide ligases, peptide-binding domain"/>
    <property type="match status" value="1"/>
</dbReference>
<evidence type="ECO:0000256" key="7">
    <source>
        <dbReference type="ARBA" id="ARBA00022842"/>
    </source>
</evidence>
<feature type="domain" description="Mur ligase central" evidence="12">
    <location>
        <begin position="48"/>
        <end position="266"/>
    </location>
</feature>
<accession>A0A9X3FQX2</accession>
<dbReference type="GO" id="GO:0046872">
    <property type="term" value="F:metal ion binding"/>
    <property type="evidence" value="ECO:0007669"/>
    <property type="project" value="UniProtKB-KW"/>
</dbReference>
<evidence type="ECO:0000256" key="4">
    <source>
        <dbReference type="ARBA" id="ARBA00022723"/>
    </source>
</evidence>
<evidence type="ECO:0000256" key="10">
    <source>
        <dbReference type="PIRNR" id="PIRNR001563"/>
    </source>
</evidence>
<evidence type="ECO:0000256" key="8">
    <source>
        <dbReference type="ARBA" id="ARBA00030592"/>
    </source>
</evidence>
<dbReference type="InterPro" id="IPR036615">
    <property type="entry name" value="Mur_ligase_C_dom_sf"/>
</dbReference>
<dbReference type="PANTHER" id="PTHR11136">
    <property type="entry name" value="FOLYLPOLYGLUTAMATE SYNTHASE-RELATED"/>
    <property type="match status" value="1"/>
</dbReference>
<keyword evidence="5 10" id="KW-0547">Nucleotide-binding</keyword>
<dbReference type="EMBL" id="JAPRFR010000003">
    <property type="protein sequence ID" value="MCZ0726219.1"/>
    <property type="molecule type" value="Genomic_DNA"/>
</dbReference>
<dbReference type="EC" id="6.3.2.17" evidence="2"/>
<dbReference type="GO" id="GO:0005524">
    <property type="term" value="F:ATP binding"/>
    <property type="evidence" value="ECO:0007669"/>
    <property type="project" value="UniProtKB-KW"/>
</dbReference>
<dbReference type="InterPro" id="IPR004101">
    <property type="entry name" value="Mur_ligase_C"/>
</dbReference>
<keyword evidence="7" id="KW-0460">Magnesium</keyword>
<evidence type="ECO:0000256" key="5">
    <source>
        <dbReference type="ARBA" id="ARBA00022741"/>
    </source>
</evidence>
<dbReference type="InterPro" id="IPR036565">
    <property type="entry name" value="Mur-like_cat_sf"/>
</dbReference>
<evidence type="ECO:0000259" key="12">
    <source>
        <dbReference type="Pfam" id="PF08245"/>
    </source>
</evidence>
<proteinExistence type="inferred from homology"/>
<dbReference type="GO" id="GO:0005737">
    <property type="term" value="C:cytoplasm"/>
    <property type="evidence" value="ECO:0007669"/>
    <property type="project" value="TreeGrafter"/>
</dbReference>
<keyword evidence="14" id="KW-1185">Reference proteome</keyword>